<accession>A0A1I5NV62</accession>
<dbReference type="Pfam" id="PF10069">
    <property type="entry name" value="DICT"/>
    <property type="match status" value="1"/>
</dbReference>
<protein>
    <recommendedName>
        <fullName evidence="1">DICT domain-containing protein</fullName>
    </recommendedName>
</protein>
<evidence type="ECO:0000259" key="1">
    <source>
        <dbReference type="Pfam" id="PF10069"/>
    </source>
</evidence>
<sequence length="221" mass="25353">MLERMFVGQEVDVRDIEIEEEVQDMVYLLDGEDIVAKSPLAAVQESILLVNSDLYVTGARELDAVDLPAVIEGLENVPFRLRGYPESNKEKLLLITVSRYIERLALENDGGTHRASFQRLSRINDEQGTRAVYERLAQTDTDTHVYGMPDWTPPPEFEVTMHGGWDGDFRDSWFVVHVPEDDSLPHAALVAIEVESRTWKGLWTYDIDTVREINRHIEREL</sequence>
<dbReference type="Proteomes" id="UP000183769">
    <property type="component" value="Unassembled WGS sequence"/>
</dbReference>
<gene>
    <name evidence="2" type="ORF">SAMN05216277_102212</name>
</gene>
<evidence type="ECO:0000313" key="2">
    <source>
        <dbReference type="EMBL" id="SFP25709.1"/>
    </source>
</evidence>
<dbReference type="InterPro" id="IPR016954">
    <property type="entry name" value="Uncharacterised_Vng0742h"/>
</dbReference>
<dbReference type="InterPro" id="IPR019278">
    <property type="entry name" value="DICT_dom"/>
</dbReference>
<name>A0A1I5NV62_9EURY</name>
<keyword evidence="3" id="KW-1185">Reference proteome</keyword>
<dbReference type="PIRSF" id="PIRSF030471">
    <property type="entry name" value="STR_Vng0742h_prd"/>
    <property type="match status" value="1"/>
</dbReference>
<dbReference type="EMBL" id="FOXI01000002">
    <property type="protein sequence ID" value="SFP25709.1"/>
    <property type="molecule type" value="Genomic_DNA"/>
</dbReference>
<feature type="domain" description="DICT" evidence="1">
    <location>
        <begin position="89"/>
        <end position="180"/>
    </location>
</feature>
<dbReference type="AlphaFoldDB" id="A0A1I5NV62"/>
<proteinExistence type="predicted"/>
<evidence type="ECO:0000313" key="3">
    <source>
        <dbReference type="Proteomes" id="UP000183769"/>
    </source>
</evidence>
<reference evidence="3" key="1">
    <citation type="submission" date="2016-10" db="EMBL/GenBank/DDBJ databases">
        <authorList>
            <person name="Varghese N."/>
            <person name="Submissions S."/>
        </authorList>
    </citation>
    <scope>NUCLEOTIDE SEQUENCE [LARGE SCALE GENOMIC DNA]</scope>
    <source>
        <strain evidence="3">CGMCC 1.10329</strain>
    </source>
</reference>
<organism evidence="2 3">
    <name type="scientific">Halolamina pelagica</name>
    <dbReference type="NCBI Taxonomy" id="699431"/>
    <lineage>
        <taxon>Archaea</taxon>
        <taxon>Methanobacteriati</taxon>
        <taxon>Methanobacteriota</taxon>
        <taxon>Stenosarchaea group</taxon>
        <taxon>Halobacteria</taxon>
        <taxon>Halobacteriales</taxon>
        <taxon>Haloferacaceae</taxon>
    </lineage>
</organism>